<protein>
    <submittedName>
        <fullName evidence="2">Uncharacterized protein</fullName>
    </submittedName>
</protein>
<evidence type="ECO:0000313" key="2">
    <source>
        <dbReference type="EMBL" id="OEL32555.1"/>
    </source>
</evidence>
<dbReference type="Proteomes" id="UP000095767">
    <property type="component" value="Unassembled WGS sequence"/>
</dbReference>
<name>A0A1E5W5D3_9POAL</name>
<reference evidence="2 3" key="1">
    <citation type="submission" date="2016-09" db="EMBL/GenBank/DDBJ databases">
        <title>The draft genome of Dichanthelium oligosanthes: A C3 panicoid grass species.</title>
        <authorList>
            <person name="Studer A.J."/>
            <person name="Schnable J.C."/>
            <person name="Brutnell T.P."/>
        </authorList>
    </citation>
    <scope>NUCLEOTIDE SEQUENCE [LARGE SCALE GENOMIC DNA]</scope>
    <source>
        <strain evidence="3">cv. Kellogg 1175</strain>
        <tissue evidence="2">Leaf</tissue>
    </source>
</reference>
<dbReference type="OrthoDB" id="666348at2759"/>
<evidence type="ECO:0000256" key="1">
    <source>
        <dbReference type="SAM" id="MobiDB-lite"/>
    </source>
</evidence>
<sequence length="266" mass="28550">MTTKEGLRLHHEVVPGLGQVPSAGEIFNIYAKSYVPPNAALVSSSCCGVNKPRWRILNAIDWSQLIESKVQSRTQDGADGEACESLRHGADEDSHAQARGDLQAAGTVHELHRLYRVQEQLMSSGLSRPPSELISCRRQTRRVRQPRRALNLGLHLPAAADDYILVGGAGNATPPPRQDDGLELTLAVGSGGASRRKRRVDGTGTPLGSDCSGGSLTSLSSTDTASGLSPCRRTMPAFLRLQEGTAVLKQPQQSPWLVQCLSLKMA</sequence>
<organism evidence="2 3">
    <name type="scientific">Dichanthelium oligosanthes</name>
    <dbReference type="NCBI Taxonomy" id="888268"/>
    <lineage>
        <taxon>Eukaryota</taxon>
        <taxon>Viridiplantae</taxon>
        <taxon>Streptophyta</taxon>
        <taxon>Embryophyta</taxon>
        <taxon>Tracheophyta</taxon>
        <taxon>Spermatophyta</taxon>
        <taxon>Magnoliopsida</taxon>
        <taxon>Liliopsida</taxon>
        <taxon>Poales</taxon>
        <taxon>Poaceae</taxon>
        <taxon>PACMAD clade</taxon>
        <taxon>Panicoideae</taxon>
        <taxon>Panicodae</taxon>
        <taxon>Paniceae</taxon>
        <taxon>Dichantheliinae</taxon>
        <taxon>Dichanthelium</taxon>
    </lineage>
</organism>
<evidence type="ECO:0000313" key="3">
    <source>
        <dbReference type="Proteomes" id="UP000095767"/>
    </source>
</evidence>
<feature type="compositionally biased region" description="Low complexity" evidence="1">
    <location>
        <begin position="207"/>
        <end position="228"/>
    </location>
</feature>
<dbReference type="EMBL" id="LWDX02020856">
    <property type="protein sequence ID" value="OEL32555.1"/>
    <property type="molecule type" value="Genomic_DNA"/>
</dbReference>
<dbReference type="AlphaFoldDB" id="A0A1E5W5D3"/>
<accession>A0A1E5W5D3</accession>
<proteinExistence type="predicted"/>
<keyword evidence="3" id="KW-1185">Reference proteome</keyword>
<comment type="caution">
    <text evidence="2">The sequence shown here is derived from an EMBL/GenBank/DDBJ whole genome shotgun (WGS) entry which is preliminary data.</text>
</comment>
<gene>
    <name evidence="2" type="ORF">BAE44_0006426</name>
</gene>
<feature type="region of interest" description="Disordered" evidence="1">
    <location>
        <begin position="189"/>
        <end position="228"/>
    </location>
</feature>